<keyword evidence="1" id="KW-1133">Transmembrane helix</keyword>
<accession>A0ABY5VU68</accession>
<dbReference type="RefSeq" id="WP_259858552.1">
    <property type="nucleotide sequence ID" value="NZ_BAAAST010000094.1"/>
</dbReference>
<reference evidence="2" key="1">
    <citation type="submission" date="2021-04" db="EMBL/GenBank/DDBJ databases">
        <authorList>
            <person name="Hartkoorn R.C."/>
            <person name="Beaudoing E."/>
            <person name="Hot D."/>
        </authorList>
    </citation>
    <scope>NUCLEOTIDE SEQUENCE</scope>
    <source>
        <strain evidence="2">NRRL B-16292</strain>
    </source>
</reference>
<feature type="transmembrane region" description="Helical" evidence="1">
    <location>
        <begin position="28"/>
        <end position="49"/>
    </location>
</feature>
<sequence>MQKALGWVGFAAHLATVVWYAASGLLAPGWAVVLLLVIWVGMTVFALRLVRGERPLWTLAVPVLDAAIWFGVLSFGEAALGWTG</sequence>
<dbReference type="EMBL" id="CP073720">
    <property type="protein sequence ID" value="UWP80790.1"/>
    <property type="molecule type" value="Genomic_DNA"/>
</dbReference>
<evidence type="ECO:0000313" key="3">
    <source>
        <dbReference type="Proteomes" id="UP001059617"/>
    </source>
</evidence>
<evidence type="ECO:0000256" key="1">
    <source>
        <dbReference type="SAM" id="Phobius"/>
    </source>
</evidence>
<name>A0ABY5VU68_9ACTN</name>
<protein>
    <recommendedName>
        <fullName evidence="4">Integral membrane protein</fullName>
    </recommendedName>
</protein>
<feature type="transmembrane region" description="Helical" evidence="1">
    <location>
        <begin position="56"/>
        <end position="76"/>
    </location>
</feature>
<keyword evidence="1" id="KW-0812">Transmembrane</keyword>
<evidence type="ECO:0000313" key="2">
    <source>
        <dbReference type="EMBL" id="UWP80790.1"/>
    </source>
</evidence>
<gene>
    <name evidence="2" type="ORF">Dfulv_37465</name>
</gene>
<keyword evidence="3" id="KW-1185">Reference proteome</keyword>
<organism evidence="2 3">
    <name type="scientific">Dactylosporangium fulvum</name>
    <dbReference type="NCBI Taxonomy" id="53359"/>
    <lineage>
        <taxon>Bacteria</taxon>
        <taxon>Bacillati</taxon>
        <taxon>Actinomycetota</taxon>
        <taxon>Actinomycetes</taxon>
        <taxon>Micromonosporales</taxon>
        <taxon>Micromonosporaceae</taxon>
        <taxon>Dactylosporangium</taxon>
    </lineage>
</organism>
<keyword evidence="1" id="KW-0472">Membrane</keyword>
<evidence type="ECO:0008006" key="4">
    <source>
        <dbReference type="Google" id="ProtNLM"/>
    </source>
</evidence>
<feature type="transmembrane region" description="Helical" evidence="1">
    <location>
        <begin position="5"/>
        <end position="22"/>
    </location>
</feature>
<reference evidence="2" key="2">
    <citation type="submission" date="2022-09" db="EMBL/GenBank/DDBJ databases">
        <title>Biosynthetic gene clusters of Dactylosporangioum fulvum.</title>
        <authorList>
            <person name="Caradec T."/>
        </authorList>
    </citation>
    <scope>NUCLEOTIDE SEQUENCE</scope>
    <source>
        <strain evidence="2">NRRL B-16292</strain>
    </source>
</reference>
<proteinExistence type="predicted"/>
<dbReference type="Proteomes" id="UP001059617">
    <property type="component" value="Chromosome"/>
</dbReference>